<protein>
    <recommendedName>
        <fullName evidence="3">Lysin B</fullName>
    </recommendedName>
</protein>
<accession>M0QR16</accession>
<evidence type="ECO:0008006" key="3">
    <source>
        <dbReference type="Google" id="ProtNLM"/>
    </source>
</evidence>
<evidence type="ECO:0000313" key="1">
    <source>
        <dbReference type="EMBL" id="GAC71043.1"/>
    </source>
</evidence>
<dbReference type="AlphaFoldDB" id="M0QR16"/>
<dbReference type="Proteomes" id="UP000011666">
    <property type="component" value="Unassembled WGS sequence"/>
</dbReference>
<reference evidence="1 2" key="1">
    <citation type="submission" date="2013-01" db="EMBL/GenBank/DDBJ databases">
        <title>Whole genome shotgun sequence of Gordonia soli NBRC 108243.</title>
        <authorList>
            <person name="Isaki-Nakamura S."/>
            <person name="Hosoyama A."/>
            <person name="Tsuchikane K."/>
            <person name="Ando Y."/>
            <person name="Baba S."/>
            <person name="Ohji S."/>
            <person name="Hamada M."/>
            <person name="Tamura T."/>
            <person name="Yamazoe A."/>
            <person name="Yamazaki S."/>
            <person name="Fujita N."/>
        </authorList>
    </citation>
    <scope>NUCLEOTIDE SEQUENCE [LARGE SCALE GENOMIC DNA]</scope>
    <source>
        <strain evidence="1 2">NBRC 108243</strain>
    </source>
</reference>
<sequence>MRRYKVRGAGEPVSGGMLGALPGEMLPNISEIRPMGTRTYAESITDIRKRLGVIDARGEDYILIGYSLGAAGVGDFLEYDRPRHCRGIILIADPKRHRAQCSNPGVPANRWGVAGERKITRVPWWSYSIPDDPISALPGDNGNRVTASKVTGLPQPTPARWWDAGYTLDWLWRYTVGGRHTAYGRERVAGSTITYLQAATRAAVEAAR</sequence>
<dbReference type="SUPFAM" id="SSF53474">
    <property type="entry name" value="alpha/beta-Hydrolases"/>
    <property type="match status" value="1"/>
</dbReference>
<dbReference type="eggNOG" id="ENOG5030EY8">
    <property type="taxonomic scope" value="Bacteria"/>
</dbReference>
<dbReference type="InterPro" id="IPR029058">
    <property type="entry name" value="AB_hydrolase_fold"/>
</dbReference>
<keyword evidence="2" id="KW-1185">Reference proteome</keyword>
<gene>
    <name evidence="1" type="ORF">GS4_47_00330</name>
</gene>
<comment type="caution">
    <text evidence="1">The sequence shown here is derived from an EMBL/GenBank/DDBJ whole genome shotgun (WGS) entry which is preliminary data.</text>
</comment>
<evidence type="ECO:0000313" key="2">
    <source>
        <dbReference type="Proteomes" id="UP000011666"/>
    </source>
</evidence>
<proteinExistence type="predicted"/>
<dbReference type="Gene3D" id="3.40.50.1820">
    <property type="entry name" value="alpha/beta hydrolase"/>
    <property type="match status" value="1"/>
</dbReference>
<dbReference type="EMBL" id="BANX01000047">
    <property type="protein sequence ID" value="GAC71043.1"/>
    <property type="molecule type" value="Genomic_DNA"/>
</dbReference>
<name>M0QR16_9ACTN</name>
<dbReference type="STRING" id="1223545.GS4_47_00330"/>
<organism evidence="1 2">
    <name type="scientific">Gordonia soli NBRC 108243</name>
    <dbReference type="NCBI Taxonomy" id="1223545"/>
    <lineage>
        <taxon>Bacteria</taxon>
        <taxon>Bacillati</taxon>
        <taxon>Actinomycetota</taxon>
        <taxon>Actinomycetes</taxon>
        <taxon>Mycobacteriales</taxon>
        <taxon>Gordoniaceae</taxon>
        <taxon>Gordonia</taxon>
    </lineage>
</organism>